<feature type="transmembrane region" description="Helical" evidence="7">
    <location>
        <begin position="7"/>
        <end position="23"/>
    </location>
</feature>
<evidence type="ECO:0000256" key="3">
    <source>
        <dbReference type="ARBA" id="ARBA00022692"/>
    </source>
</evidence>
<protein>
    <submittedName>
        <fullName evidence="9">Anion transporter</fullName>
    </submittedName>
</protein>
<evidence type="ECO:0000256" key="2">
    <source>
        <dbReference type="ARBA" id="ARBA00022448"/>
    </source>
</evidence>
<organism evidence="9 10">
    <name type="scientific">Desulfovibrio litoralis DSM 11393</name>
    <dbReference type="NCBI Taxonomy" id="1121455"/>
    <lineage>
        <taxon>Bacteria</taxon>
        <taxon>Pseudomonadati</taxon>
        <taxon>Thermodesulfobacteriota</taxon>
        <taxon>Desulfovibrionia</taxon>
        <taxon>Desulfovibrionales</taxon>
        <taxon>Desulfovibrionaceae</taxon>
        <taxon>Desulfovibrio</taxon>
    </lineage>
</organism>
<feature type="transmembrane region" description="Helical" evidence="7">
    <location>
        <begin position="98"/>
        <end position="128"/>
    </location>
</feature>
<dbReference type="Proteomes" id="UP000186469">
    <property type="component" value="Unassembled WGS sequence"/>
</dbReference>
<name>A0A1M7RQD5_9BACT</name>
<feature type="transmembrane region" description="Helical" evidence="7">
    <location>
        <begin position="178"/>
        <end position="198"/>
    </location>
</feature>
<dbReference type="PANTHER" id="PTHR43652">
    <property type="entry name" value="BASIC AMINO ACID ANTIPORTER YFCC-RELATED"/>
    <property type="match status" value="1"/>
</dbReference>
<gene>
    <name evidence="9" type="ORF">SAMN02745728_00010</name>
</gene>
<evidence type="ECO:0000259" key="8">
    <source>
        <dbReference type="Pfam" id="PF03600"/>
    </source>
</evidence>
<dbReference type="EMBL" id="FRDI01000002">
    <property type="protein sequence ID" value="SHN48577.1"/>
    <property type="molecule type" value="Genomic_DNA"/>
</dbReference>
<dbReference type="OrthoDB" id="9765532at2"/>
<dbReference type="InterPro" id="IPR051679">
    <property type="entry name" value="DASS-Related_Transporters"/>
</dbReference>
<feature type="transmembrane region" description="Helical" evidence="7">
    <location>
        <begin position="283"/>
        <end position="301"/>
    </location>
</feature>
<dbReference type="AlphaFoldDB" id="A0A1M7RQD5"/>
<keyword evidence="10" id="KW-1185">Reference proteome</keyword>
<feature type="transmembrane region" description="Helical" evidence="7">
    <location>
        <begin position="29"/>
        <end position="48"/>
    </location>
</feature>
<feature type="domain" description="Citrate transporter-like" evidence="8">
    <location>
        <begin position="20"/>
        <end position="363"/>
    </location>
</feature>
<feature type="transmembrane region" description="Helical" evidence="7">
    <location>
        <begin position="140"/>
        <end position="158"/>
    </location>
</feature>
<evidence type="ECO:0000256" key="7">
    <source>
        <dbReference type="SAM" id="Phobius"/>
    </source>
</evidence>
<dbReference type="RefSeq" id="WP_072695262.1">
    <property type="nucleotide sequence ID" value="NZ_FRDI01000002.1"/>
</dbReference>
<keyword evidence="5 7" id="KW-1133">Transmembrane helix</keyword>
<evidence type="ECO:0000313" key="9">
    <source>
        <dbReference type="EMBL" id="SHN48577.1"/>
    </source>
</evidence>
<dbReference type="STRING" id="1121455.SAMN02745728_00010"/>
<evidence type="ECO:0000313" key="10">
    <source>
        <dbReference type="Proteomes" id="UP000186469"/>
    </source>
</evidence>
<feature type="transmembrane region" description="Helical" evidence="7">
    <location>
        <begin position="234"/>
        <end position="250"/>
    </location>
</feature>
<comment type="subcellular location">
    <subcellularLocation>
        <location evidence="1">Membrane</location>
        <topology evidence="1">Multi-pass membrane protein</topology>
    </subcellularLocation>
</comment>
<dbReference type="NCBIfam" id="TIGR00785">
    <property type="entry name" value="dass"/>
    <property type="match status" value="1"/>
</dbReference>
<keyword evidence="3 7" id="KW-0812">Transmembrane</keyword>
<feature type="transmembrane region" description="Helical" evidence="7">
    <location>
        <begin position="256"/>
        <end position="274"/>
    </location>
</feature>
<dbReference type="Pfam" id="PF03600">
    <property type="entry name" value="CitMHS"/>
    <property type="match status" value="1"/>
</dbReference>
<feature type="transmembrane region" description="Helical" evidence="7">
    <location>
        <begin position="60"/>
        <end position="78"/>
    </location>
</feature>
<dbReference type="CDD" id="cd01115">
    <property type="entry name" value="SLC13_permease"/>
    <property type="match status" value="1"/>
</dbReference>
<dbReference type="InterPro" id="IPR031312">
    <property type="entry name" value="Na/sul_symport_CS"/>
</dbReference>
<accession>A0A1M7RQD5</accession>
<reference evidence="9 10" key="1">
    <citation type="submission" date="2016-12" db="EMBL/GenBank/DDBJ databases">
        <authorList>
            <person name="Song W.-J."/>
            <person name="Kurnit D.M."/>
        </authorList>
    </citation>
    <scope>NUCLEOTIDE SEQUENCE [LARGE SCALE GENOMIC DNA]</scope>
    <source>
        <strain evidence="9 10">DSM 11393</strain>
    </source>
</reference>
<keyword evidence="6 7" id="KW-0472">Membrane</keyword>
<feature type="transmembrane region" description="Helical" evidence="7">
    <location>
        <begin position="407"/>
        <end position="429"/>
    </location>
</feature>
<feature type="transmembrane region" description="Helical" evidence="7">
    <location>
        <begin position="368"/>
        <end position="387"/>
    </location>
</feature>
<keyword evidence="4" id="KW-0677">Repeat</keyword>
<dbReference type="InterPro" id="IPR001898">
    <property type="entry name" value="SLC13A/DASS"/>
</dbReference>
<dbReference type="GO" id="GO:0022857">
    <property type="term" value="F:transmembrane transporter activity"/>
    <property type="evidence" value="ECO:0007669"/>
    <property type="project" value="InterPro"/>
</dbReference>
<feature type="transmembrane region" description="Helical" evidence="7">
    <location>
        <begin position="325"/>
        <end position="356"/>
    </location>
</feature>
<keyword evidence="2" id="KW-0813">Transport</keyword>
<evidence type="ECO:0000256" key="1">
    <source>
        <dbReference type="ARBA" id="ARBA00004141"/>
    </source>
</evidence>
<dbReference type="PANTHER" id="PTHR43652:SF1">
    <property type="entry name" value="RESPONSE REGULATOR"/>
    <property type="match status" value="1"/>
</dbReference>
<proteinExistence type="predicted"/>
<sequence length="438" mass="45046">MEDICSPAVMTLIVLGIMAILFVTELVPLTITAMGGAITLGLLGIIPASTVFSGLSNSTVVLFAGMFVIGAAMFHTGLAQKVGVFAVKSFGTSEKSLMFGTMLIAAVLSSISSNTGTTAALMPVIIGICSVAKIPASRQLMPLAFAAGFGGTITLVGTPPNIIANGALKGAALAPFGFFEFALIGIPITIVGMLYMMFIGNKLLPKTEGNAEAAAEAGDLTADAKPTSNDPKKMWITGLTLLAVVVVMALDIKRIPLEMAAVAGAIFLVLTGCLKEKEAYRGIDWVTIFLFAGMMPVATALDKSGAGKMIADGVISLMGGNPSPYALTAILFLLSAILTQFMSNTASAALLCPIGISIAKGIGASPHGVIMAIAIAASCAFATPIGTPPNTLVLGAGNYRFMDYVKVGGPLVFIYFILCSILIPIIWPFNIVAPIVAQ</sequence>
<evidence type="ECO:0000256" key="4">
    <source>
        <dbReference type="ARBA" id="ARBA00022737"/>
    </source>
</evidence>
<evidence type="ECO:0000256" key="6">
    <source>
        <dbReference type="ARBA" id="ARBA00023136"/>
    </source>
</evidence>
<dbReference type="InterPro" id="IPR004680">
    <property type="entry name" value="Cit_transptr-like_dom"/>
</dbReference>
<evidence type="ECO:0000256" key="5">
    <source>
        <dbReference type="ARBA" id="ARBA00022989"/>
    </source>
</evidence>
<dbReference type="GO" id="GO:0005886">
    <property type="term" value="C:plasma membrane"/>
    <property type="evidence" value="ECO:0007669"/>
    <property type="project" value="TreeGrafter"/>
</dbReference>
<dbReference type="PROSITE" id="PS01271">
    <property type="entry name" value="NA_SULFATE"/>
    <property type="match status" value="1"/>
</dbReference>